<organism evidence="2 3">
    <name type="scientific">Lentzea pudingi</name>
    <dbReference type="NCBI Taxonomy" id="1789439"/>
    <lineage>
        <taxon>Bacteria</taxon>
        <taxon>Bacillati</taxon>
        <taxon>Actinomycetota</taxon>
        <taxon>Actinomycetes</taxon>
        <taxon>Pseudonocardiales</taxon>
        <taxon>Pseudonocardiaceae</taxon>
        <taxon>Lentzea</taxon>
    </lineage>
</organism>
<name>A0ABQ2HJT9_9PSEU</name>
<comment type="caution">
    <text evidence="2">The sequence shown here is derived from an EMBL/GenBank/DDBJ whole genome shotgun (WGS) entry which is preliminary data.</text>
</comment>
<sequence length="148" mass="15526">MSEEVVTSGKTGSFAERASGGTWDGIFSGGLTAIMDAGKAVAVAVETQQLSVDPQLVDAMIKKLNAMKDAIDDVQQRAADLSVDAKLGGGYAEQISQNNRTFGRAAQQTLKDMAKAIDDLKVQIEKSRASYAAADQGSADSLKKLDGK</sequence>
<evidence type="ECO:0000313" key="2">
    <source>
        <dbReference type="EMBL" id="GGM81465.1"/>
    </source>
</evidence>
<proteinExistence type="predicted"/>
<keyword evidence="1" id="KW-0175">Coiled coil</keyword>
<dbReference type="Proteomes" id="UP000597656">
    <property type="component" value="Unassembled WGS sequence"/>
</dbReference>
<evidence type="ECO:0000256" key="1">
    <source>
        <dbReference type="SAM" id="Coils"/>
    </source>
</evidence>
<dbReference type="RefSeq" id="WP_189154034.1">
    <property type="nucleotide sequence ID" value="NZ_BMNC01000002.1"/>
</dbReference>
<keyword evidence="3" id="KW-1185">Reference proteome</keyword>
<dbReference type="EMBL" id="BMNC01000002">
    <property type="protein sequence ID" value="GGM81465.1"/>
    <property type="molecule type" value="Genomic_DNA"/>
</dbReference>
<protein>
    <recommendedName>
        <fullName evidence="4">Excreted virulence factor EspC (Type VII ESX diderm)</fullName>
    </recommendedName>
</protein>
<evidence type="ECO:0008006" key="4">
    <source>
        <dbReference type="Google" id="ProtNLM"/>
    </source>
</evidence>
<feature type="coiled-coil region" evidence="1">
    <location>
        <begin position="57"/>
        <end position="84"/>
    </location>
</feature>
<reference evidence="3" key="1">
    <citation type="journal article" date="2019" name="Int. J. Syst. Evol. Microbiol.">
        <title>The Global Catalogue of Microorganisms (GCM) 10K type strain sequencing project: providing services to taxonomists for standard genome sequencing and annotation.</title>
        <authorList>
            <consortium name="The Broad Institute Genomics Platform"/>
            <consortium name="The Broad Institute Genome Sequencing Center for Infectious Disease"/>
            <person name="Wu L."/>
            <person name="Ma J."/>
        </authorList>
    </citation>
    <scope>NUCLEOTIDE SEQUENCE [LARGE SCALE GENOMIC DNA]</scope>
    <source>
        <strain evidence="3">CGMCC 4.7319</strain>
    </source>
</reference>
<evidence type="ECO:0000313" key="3">
    <source>
        <dbReference type="Proteomes" id="UP000597656"/>
    </source>
</evidence>
<gene>
    <name evidence="2" type="ORF">GCM10011609_16810</name>
</gene>
<accession>A0ABQ2HJT9</accession>